<dbReference type="InterPro" id="IPR001242">
    <property type="entry name" value="Condensation_dom"/>
</dbReference>
<dbReference type="SUPFAM" id="SSF52777">
    <property type="entry name" value="CoA-dependent acyltransferases"/>
    <property type="match status" value="2"/>
</dbReference>
<feature type="domain" description="AMP-dependent synthetase/ligase" evidence="1">
    <location>
        <begin position="360"/>
        <end position="711"/>
    </location>
</feature>
<sequence length="738" mass="79793">ATLLRLSKQDHVLLLVLHHIAADGASMAPLATDLSAAYAARLEGHAPDWPPLPVQYGDYTLWHRELLGQRDDPTSRYATQLAFWKKTLGDIPEQIQLPADRSRPPVPTYRGRSLSFRLDEQTHAGLNRLARSHHASLFMVLHTALAATLHRLGGSTRFAIGTPVAGRDDPGMANMIGMFVNSLALPTDCSGQPGFIDLLTRLRDADLAAFDHADLPFDLLVEGMDLPRRPDLHPLFQVMLSLTPLGRIAPDLGSARSENLFLLPEVAKFDLSLDLFDATAADGTPAGLKAVLEYASDIFDEYTAIRIRDSFTAMIAAMLEDPAQPIVRPALMSQAAQDRVLALGRGGETGFDGRLMGQRFADRAAIAPDAPALRFRDQSWTMGQLDARVNRLSRALLAQGAGPGRKLVLAMTRSDRAIVAILAAFRTGTAFVTIDAGQSPARAAEMIREFDPDLALIHGPASERLDFTCPVISLEDEPDENDAPLMQAELPRPIRPGDPAYVIFTSGSTGQPKGVVVSQSSIAMLAHQQEPLYRMLARDAGIDGPMRAALTAPLQFDAAFEELLVLAAGHEVDLIDDETRQDGPALVAHLHHRKIQFIDSTPAFFEALCNCGLLEGDAAPRIVFLGGEGMSPALWQRLRETPGIAACNVYGPTEFTVDASLAHLADSTEVTLGRPLKGAQFHILDASLQAVPVGVAGELYISGAGLAQGYLNRPDLTAERFLANPFSPGQRMYRSGDL</sequence>
<keyword evidence="4" id="KW-1185">Reference proteome</keyword>
<evidence type="ECO:0000313" key="3">
    <source>
        <dbReference type="EMBL" id="RJE81814.1"/>
    </source>
</evidence>
<reference evidence="4" key="1">
    <citation type="submission" date="2018-09" db="EMBL/GenBank/DDBJ databases">
        <title>Acidovorax cavernicola nov. sp. isolated from Gruta de las Maravillas (Aracena, Spain).</title>
        <authorList>
            <person name="Jurado V."/>
            <person name="Gutierrez-Patricio S."/>
            <person name="Gonzalez-Pimentel J.L."/>
            <person name="Miller A.Z."/>
            <person name="Laiz L."/>
            <person name="Saiz-Jimenez C."/>
        </authorList>
    </citation>
    <scope>NUCLEOTIDE SEQUENCE [LARGE SCALE GENOMIC DNA]</scope>
    <source>
        <strain evidence="4">1011MAR3C25</strain>
    </source>
</reference>
<evidence type="ECO:0000259" key="2">
    <source>
        <dbReference type="Pfam" id="PF00668"/>
    </source>
</evidence>
<dbReference type="RefSeq" id="WP_147391986.1">
    <property type="nucleotide sequence ID" value="NZ_QZCG01000038.1"/>
</dbReference>
<dbReference type="InterPro" id="IPR000873">
    <property type="entry name" value="AMP-dep_synth/lig_dom"/>
</dbReference>
<dbReference type="AlphaFoldDB" id="A0A418SLI1"/>
<dbReference type="GO" id="GO:0005829">
    <property type="term" value="C:cytosol"/>
    <property type="evidence" value="ECO:0007669"/>
    <property type="project" value="TreeGrafter"/>
</dbReference>
<dbReference type="Proteomes" id="UP000284202">
    <property type="component" value="Unassembled WGS sequence"/>
</dbReference>
<feature type="domain" description="Condensation" evidence="2">
    <location>
        <begin position="2"/>
        <end position="338"/>
    </location>
</feature>
<proteinExistence type="predicted"/>
<feature type="non-terminal residue" evidence="3">
    <location>
        <position position="1"/>
    </location>
</feature>
<dbReference type="GO" id="GO:0003824">
    <property type="term" value="F:catalytic activity"/>
    <property type="evidence" value="ECO:0007669"/>
    <property type="project" value="InterPro"/>
</dbReference>
<evidence type="ECO:0000259" key="1">
    <source>
        <dbReference type="Pfam" id="PF00501"/>
    </source>
</evidence>
<name>A0A418SLI1_9RHOB</name>
<protein>
    <submittedName>
        <fullName evidence="3">Non-ribosomal peptide synthetase</fullName>
    </submittedName>
</protein>
<gene>
    <name evidence="3" type="ORF">D3P04_23020</name>
</gene>
<feature type="non-terminal residue" evidence="3">
    <location>
        <position position="738"/>
    </location>
</feature>
<accession>A0A418SLI1</accession>
<dbReference type="InterPro" id="IPR023213">
    <property type="entry name" value="CAT-like_dom_sf"/>
</dbReference>
<dbReference type="OrthoDB" id="9770470at2"/>
<dbReference type="Gene3D" id="3.30.559.10">
    <property type="entry name" value="Chloramphenicol acetyltransferase-like domain"/>
    <property type="match status" value="1"/>
</dbReference>
<dbReference type="InterPro" id="IPR020845">
    <property type="entry name" value="AMP-binding_CS"/>
</dbReference>
<dbReference type="Gene3D" id="3.30.559.30">
    <property type="entry name" value="Nonribosomal peptide synthetase, condensation domain"/>
    <property type="match status" value="1"/>
</dbReference>
<dbReference type="PANTHER" id="PTHR45527:SF1">
    <property type="entry name" value="FATTY ACID SYNTHASE"/>
    <property type="match status" value="1"/>
</dbReference>
<evidence type="ECO:0000313" key="4">
    <source>
        <dbReference type="Proteomes" id="UP000284202"/>
    </source>
</evidence>
<dbReference type="EMBL" id="QZCG01000038">
    <property type="protein sequence ID" value="RJE81814.1"/>
    <property type="molecule type" value="Genomic_DNA"/>
</dbReference>
<dbReference type="PROSITE" id="PS00455">
    <property type="entry name" value="AMP_BINDING"/>
    <property type="match status" value="1"/>
</dbReference>
<organism evidence="3 4">
    <name type="scientific">Paracoccus onubensis</name>
    <dbReference type="NCBI Taxonomy" id="1675788"/>
    <lineage>
        <taxon>Bacteria</taxon>
        <taxon>Pseudomonadati</taxon>
        <taxon>Pseudomonadota</taxon>
        <taxon>Alphaproteobacteria</taxon>
        <taxon>Rhodobacterales</taxon>
        <taxon>Paracoccaceae</taxon>
        <taxon>Paracoccus</taxon>
    </lineage>
</organism>
<dbReference type="PANTHER" id="PTHR45527">
    <property type="entry name" value="NONRIBOSOMAL PEPTIDE SYNTHETASE"/>
    <property type="match status" value="1"/>
</dbReference>
<dbReference type="SUPFAM" id="SSF56801">
    <property type="entry name" value="Acetyl-CoA synthetase-like"/>
    <property type="match status" value="1"/>
</dbReference>
<dbReference type="Gene3D" id="2.30.38.10">
    <property type="entry name" value="Luciferase, Domain 3"/>
    <property type="match status" value="1"/>
</dbReference>
<dbReference type="Gene3D" id="3.40.50.980">
    <property type="match status" value="2"/>
</dbReference>
<dbReference type="GO" id="GO:0043041">
    <property type="term" value="P:amino acid activation for nonribosomal peptide biosynthetic process"/>
    <property type="evidence" value="ECO:0007669"/>
    <property type="project" value="TreeGrafter"/>
</dbReference>
<dbReference type="GO" id="GO:0031177">
    <property type="term" value="F:phosphopantetheine binding"/>
    <property type="evidence" value="ECO:0007669"/>
    <property type="project" value="TreeGrafter"/>
</dbReference>
<comment type="caution">
    <text evidence="3">The sequence shown here is derived from an EMBL/GenBank/DDBJ whole genome shotgun (WGS) entry which is preliminary data.</text>
</comment>
<dbReference type="Pfam" id="PF00501">
    <property type="entry name" value="AMP-binding"/>
    <property type="match status" value="1"/>
</dbReference>
<dbReference type="GO" id="GO:0044550">
    <property type="term" value="P:secondary metabolite biosynthetic process"/>
    <property type="evidence" value="ECO:0007669"/>
    <property type="project" value="TreeGrafter"/>
</dbReference>
<dbReference type="Pfam" id="PF00668">
    <property type="entry name" value="Condensation"/>
    <property type="match status" value="1"/>
</dbReference>